<dbReference type="GO" id="GO:0005882">
    <property type="term" value="C:intermediate filament"/>
    <property type="evidence" value="ECO:0007669"/>
    <property type="project" value="UniProtKB-KW"/>
</dbReference>
<dbReference type="InterPro" id="IPR052857">
    <property type="entry name" value="IF_Keratin-like"/>
</dbReference>
<evidence type="ECO:0000256" key="5">
    <source>
        <dbReference type="SAM" id="MobiDB-lite"/>
    </source>
</evidence>
<organism evidence="7 8">
    <name type="scientific">Eleutherodactylus coqui</name>
    <name type="common">Puerto Rican coqui</name>
    <dbReference type="NCBI Taxonomy" id="57060"/>
    <lineage>
        <taxon>Eukaryota</taxon>
        <taxon>Metazoa</taxon>
        <taxon>Chordata</taxon>
        <taxon>Craniata</taxon>
        <taxon>Vertebrata</taxon>
        <taxon>Euteleostomi</taxon>
        <taxon>Amphibia</taxon>
        <taxon>Batrachia</taxon>
        <taxon>Anura</taxon>
        <taxon>Neobatrachia</taxon>
        <taxon>Hyloidea</taxon>
        <taxon>Eleutherodactylidae</taxon>
        <taxon>Eleutherodactylinae</taxon>
        <taxon>Eleutherodactylus</taxon>
        <taxon>Eleutherodactylus</taxon>
    </lineage>
</organism>
<keyword evidence="1 3" id="KW-0403">Intermediate filament</keyword>
<keyword evidence="8" id="KW-1185">Reference proteome</keyword>
<evidence type="ECO:0000256" key="1">
    <source>
        <dbReference type="ARBA" id="ARBA00022754"/>
    </source>
</evidence>
<dbReference type="SMART" id="SM01391">
    <property type="entry name" value="Filament"/>
    <property type="match status" value="1"/>
</dbReference>
<evidence type="ECO:0000256" key="3">
    <source>
        <dbReference type="RuleBase" id="RU000685"/>
    </source>
</evidence>
<dbReference type="PANTHER" id="PTHR47082:SF1">
    <property type="entry name" value="KERATIN-LIKE PROTEIN KRT222"/>
    <property type="match status" value="1"/>
</dbReference>
<feature type="coiled-coil region" evidence="4">
    <location>
        <begin position="110"/>
        <end position="137"/>
    </location>
</feature>
<comment type="caution">
    <text evidence="7">The sequence shown here is derived from an EMBL/GenBank/DDBJ whole genome shotgun (WGS) entry which is preliminary data.</text>
</comment>
<evidence type="ECO:0000259" key="6">
    <source>
        <dbReference type="PROSITE" id="PS51842"/>
    </source>
</evidence>
<evidence type="ECO:0000256" key="2">
    <source>
        <dbReference type="ARBA" id="ARBA00023054"/>
    </source>
</evidence>
<dbReference type="PANTHER" id="PTHR47082">
    <property type="entry name" value="KERATIN-LIKE PROTEIN KRT222"/>
    <property type="match status" value="1"/>
</dbReference>
<evidence type="ECO:0000313" key="7">
    <source>
        <dbReference type="EMBL" id="KAG9474158.1"/>
    </source>
</evidence>
<dbReference type="Pfam" id="PF00038">
    <property type="entry name" value="Filament"/>
    <property type="match status" value="1"/>
</dbReference>
<dbReference type="Gene3D" id="1.20.5.500">
    <property type="entry name" value="Single helix bin"/>
    <property type="match status" value="1"/>
</dbReference>
<dbReference type="InterPro" id="IPR039008">
    <property type="entry name" value="IF_rod_dom"/>
</dbReference>
<dbReference type="AlphaFoldDB" id="A0A8J6EQX7"/>
<dbReference type="EMBL" id="WNTK01000013">
    <property type="protein sequence ID" value="KAG9474158.1"/>
    <property type="molecule type" value="Genomic_DNA"/>
</dbReference>
<sequence>MMQDFIHGEPLAQKTQTRLKEFFMMSTDNGLPSVDQKETMRQLNDRLADFMKHCHCLEQSNIELHKKIEERLMKSEPQLPAWDEKTKESQDLLQSIHKTLLENAKIFLEIDNYRMNLTQLKQRISTETSEKNRITQQNQVLKAMANELALSITDIKIIMMDKEEEIQHLMSNHQEKVQAVQQLKHPIDDIQFATVEDGSRMELSQLLNEIRRHYEALISTSHIADDLPARIQLEEEEARQKMQKDEEELRAARASLHEARKQWKCLQAEIESLQVMERSLKFTLHETEQQHQKQLEALSAVIADLQQELQEVREGVRTQLQKHKMLLNTNMKLEKEISTYRSLLESEETRLYGTRQIQEPKSSTSKIGFTQSSGHVEKSSKMYRESPEEQDKSQAIFNGNIAEEGAEATGTVQTEKVDKMIRQWEGSFFKDNPKLRKKSVSLRFDLHLAAADEACSNIKKDNLPDIEVRLIMRRSCSIPTMSP</sequence>
<dbReference type="GO" id="GO:0005198">
    <property type="term" value="F:structural molecule activity"/>
    <property type="evidence" value="ECO:0007669"/>
    <property type="project" value="InterPro"/>
</dbReference>
<name>A0A8J6EQX7_ELECQ</name>
<evidence type="ECO:0000256" key="4">
    <source>
        <dbReference type="SAM" id="Coils"/>
    </source>
</evidence>
<dbReference type="Proteomes" id="UP000770717">
    <property type="component" value="Unassembled WGS sequence"/>
</dbReference>
<feature type="domain" description="IF rod" evidence="6">
    <location>
        <begin position="36"/>
        <end position="351"/>
    </location>
</feature>
<dbReference type="PRINTS" id="PR01248">
    <property type="entry name" value="TYPE1KERATIN"/>
</dbReference>
<comment type="similarity">
    <text evidence="3">Belongs to the intermediate filament family.</text>
</comment>
<dbReference type="Gene3D" id="1.20.5.1160">
    <property type="entry name" value="Vasodilator-stimulated phosphoprotein"/>
    <property type="match status" value="1"/>
</dbReference>
<keyword evidence="2 4" id="KW-0175">Coiled coil</keyword>
<gene>
    <name evidence="7" type="ORF">GDO78_004454</name>
</gene>
<feature type="region of interest" description="Disordered" evidence="5">
    <location>
        <begin position="355"/>
        <end position="391"/>
    </location>
</feature>
<dbReference type="InterPro" id="IPR018039">
    <property type="entry name" value="IF_conserved"/>
</dbReference>
<dbReference type="PROSITE" id="PS51842">
    <property type="entry name" value="IF_ROD_2"/>
    <property type="match status" value="1"/>
</dbReference>
<feature type="coiled-coil region" evidence="4">
    <location>
        <begin position="230"/>
        <end position="350"/>
    </location>
</feature>
<dbReference type="PROSITE" id="PS00226">
    <property type="entry name" value="IF_ROD_1"/>
    <property type="match status" value="1"/>
</dbReference>
<feature type="compositionally biased region" description="Basic and acidic residues" evidence="5">
    <location>
        <begin position="375"/>
        <end position="391"/>
    </location>
</feature>
<proteinExistence type="inferred from homology"/>
<dbReference type="SUPFAM" id="SSF64593">
    <property type="entry name" value="Intermediate filament protein, coiled coil region"/>
    <property type="match status" value="2"/>
</dbReference>
<dbReference type="InterPro" id="IPR002957">
    <property type="entry name" value="Keratin_I"/>
</dbReference>
<evidence type="ECO:0000313" key="8">
    <source>
        <dbReference type="Proteomes" id="UP000770717"/>
    </source>
</evidence>
<feature type="compositionally biased region" description="Polar residues" evidence="5">
    <location>
        <begin position="355"/>
        <end position="374"/>
    </location>
</feature>
<dbReference type="Gene3D" id="1.20.5.170">
    <property type="match status" value="1"/>
</dbReference>
<reference evidence="7" key="1">
    <citation type="thesis" date="2020" institute="ProQuest LLC" country="789 East Eisenhower Parkway, Ann Arbor, MI, USA">
        <title>Comparative Genomics and Chromosome Evolution.</title>
        <authorList>
            <person name="Mudd A.B."/>
        </authorList>
    </citation>
    <scope>NUCLEOTIDE SEQUENCE</scope>
    <source>
        <strain evidence="7">HN-11 Male</strain>
        <tissue evidence="7">Kidney and liver</tissue>
    </source>
</reference>
<protein>
    <recommendedName>
        <fullName evidence="6">IF rod domain-containing protein</fullName>
    </recommendedName>
</protein>
<dbReference type="OrthoDB" id="8861979at2759"/>
<accession>A0A8J6EQX7</accession>